<organism evidence="2 3">
    <name type="scientific">Hyaloscypha variabilis (strain UAMH 11265 / GT02V1 / F)</name>
    <name type="common">Meliniomyces variabilis</name>
    <dbReference type="NCBI Taxonomy" id="1149755"/>
    <lineage>
        <taxon>Eukaryota</taxon>
        <taxon>Fungi</taxon>
        <taxon>Dikarya</taxon>
        <taxon>Ascomycota</taxon>
        <taxon>Pezizomycotina</taxon>
        <taxon>Leotiomycetes</taxon>
        <taxon>Helotiales</taxon>
        <taxon>Hyaloscyphaceae</taxon>
        <taxon>Hyaloscypha</taxon>
        <taxon>Hyaloscypha variabilis</taxon>
    </lineage>
</organism>
<dbReference type="EMBL" id="KZ613964">
    <property type="protein sequence ID" value="PMD30979.1"/>
    <property type="molecule type" value="Genomic_DNA"/>
</dbReference>
<feature type="region of interest" description="Disordered" evidence="1">
    <location>
        <begin position="1"/>
        <end position="21"/>
    </location>
</feature>
<evidence type="ECO:0000313" key="2">
    <source>
        <dbReference type="EMBL" id="PMD30979.1"/>
    </source>
</evidence>
<dbReference type="OrthoDB" id="10367931at2759"/>
<evidence type="ECO:0000313" key="3">
    <source>
        <dbReference type="Proteomes" id="UP000235786"/>
    </source>
</evidence>
<evidence type="ECO:0000256" key="1">
    <source>
        <dbReference type="SAM" id="MobiDB-lite"/>
    </source>
</evidence>
<gene>
    <name evidence="2" type="ORF">L207DRAFT_196090</name>
</gene>
<name>A0A2J6QXL2_HYAVF</name>
<sequence length="153" mass="17650">MSKRGTSRAIYATTRQGPRSRSTMLSAGRRVHFAQTTFPDRHLAFALIHSSQQTKLRMQLFSKTPPSMLGKDFHAIRHNIGSPIKHFPANRVLSSFYSRHITLGSYRPRYVMAMVLIGWRLDVKWPTHQPVAMNRGPCMVWAHAVRSTYRSHY</sequence>
<protein>
    <submittedName>
        <fullName evidence="2">Uncharacterized protein</fullName>
    </submittedName>
</protein>
<dbReference type="AlphaFoldDB" id="A0A2J6QXL2"/>
<dbReference type="Proteomes" id="UP000235786">
    <property type="component" value="Unassembled WGS sequence"/>
</dbReference>
<reference evidence="2 3" key="1">
    <citation type="submission" date="2016-04" db="EMBL/GenBank/DDBJ databases">
        <title>A degradative enzymes factory behind the ericoid mycorrhizal symbiosis.</title>
        <authorList>
            <consortium name="DOE Joint Genome Institute"/>
            <person name="Martino E."/>
            <person name="Morin E."/>
            <person name="Grelet G."/>
            <person name="Kuo A."/>
            <person name="Kohler A."/>
            <person name="Daghino S."/>
            <person name="Barry K."/>
            <person name="Choi C."/>
            <person name="Cichocki N."/>
            <person name="Clum A."/>
            <person name="Copeland A."/>
            <person name="Hainaut M."/>
            <person name="Haridas S."/>
            <person name="Labutti K."/>
            <person name="Lindquist E."/>
            <person name="Lipzen A."/>
            <person name="Khouja H.-R."/>
            <person name="Murat C."/>
            <person name="Ohm R."/>
            <person name="Olson A."/>
            <person name="Spatafora J."/>
            <person name="Veneault-Fourrey C."/>
            <person name="Henrissat B."/>
            <person name="Grigoriev I."/>
            <person name="Martin F."/>
            <person name="Perotto S."/>
        </authorList>
    </citation>
    <scope>NUCLEOTIDE SEQUENCE [LARGE SCALE GENOMIC DNA]</scope>
    <source>
        <strain evidence="2 3">F</strain>
    </source>
</reference>
<keyword evidence="3" id="KW-1185">Reference proteome</keyword>
<accession>A0A2J6QXL2</accession>
<proteinExistence type="predicted"/>